<reference evidence="7 8" key="1">
    <citation type="submission" date="2017-04" db="EMBL/GenBank/DDBJ databases">
        <authorList>
            <person name="Afonso C.L."/>
            <person name="Miller P.J."/>
            <person name="Scott M.A."/>
            <person name="Spackman E."/>
            <person name="Goraichik I."/>
            <person name="Dimitrov K.M."/>
            <person name="Suarez D.L."/>
            <person name="Swayne D.E."/>
        </authorList>
    </citation>
    <scope>NUCLEOTIDE SEQUENCE [LARGE SCALE GENOMIC DNA]</scope>
    <source>
        <strain evidence="7 8">CGMCC 1.12511</strain>
    </source>
</reference>
<feature type="compositionally biased region" description="Basic and acidic residues" evidence="5">
    <location>
        <begin position="913"/>
        <end position="928"/>
    </location>
</feature>
<feature type="transmembrane region" description="Helical" evidence="6">
    <location>
        <begin position="33"/>
        <end position="52"/>
    </location>
</feature>
<accession>A0A1W1ZDZ9</accession>
<dbReference type="AlphaFoldDB" id="A0A1W1ZDZ9"/>
<feature type="region of interest" description="Disordered" evidence="5">
    <location>
        <begin position="966"/>
        <end position="986"/>
    </location>
</feature>
<evidence type="ECO:0000256" key="4">
    <source>
        <dbReference type="ARBA" id="ARBA00023136"/>
    </source>
</evidence>
<organism evidence="7 8">
    <name type="scientific">Janibacter indicus</name>
    <dbReference type="NCBI Taxonomy" id="857417"/>
    <lineage>
        <taxon>Bacteria</taxon>
        <taxon>Bacillati</taxon>
        <taxon>Actinomycetota</taxon>
        <taxon>Actinomycetes</taxon>
        <taxon>Micrococcales</taxon>
        <taxon>Intrasporangiaceae</taxon>
        <taxon>Janibacter</taxon>
    </lineage>
</organism>
<dbReference type="PANTHER" id="PTHR39344:SF1">
    <property type="entry name" value="UPF0182 PROTEIN SLL1060"/>
    <property type="match status" value="1"/>
</dbReference>
<keyword evidence="4 6" id="KW-0472">Membrane</keyword>
<evidence type="ECO:0000256" key="3">
    <source>
        <dbReference type="ARBA" id="ARBA00022989"/>
    </source>
</evidence>
<keyword evidence="2 6" id="KW-0812">Transmembrane</keyword>
<dbReference type="OrthoDB" id="9763654at2"/>
<dbReference type="RefSeq" id="WP_084450129.1">
    <property type="nucleotide sequence ID" value="NZ_FWXN01000003.1"/>
</dbReference>
<feature type="transmembrane region" description="Helical" evidence="6">
    <location>
        <begin position="269"/>
        <end position="286"/>
    </location>
</feature>
<feature type="transmembrane region" description="Helical" evidence="6">
    <location>
        <begin position="126"/>
        <end position="146"/>
    </location>
</feature>
<feature type="region of interest" description="Disordered" evidence="5">
    <location>
        <begin position="1"/>
        <end position="25"/>
    </location>
</feature>
<evidence type="ECO:0000313" key="7">
    <source>
        <dbReference type="EMBL" id="SMC46680.1"/>
    </source>
</evidence>
<dbReference type="GO" id="GO:0016020">
    <property type="term" value="C:membrane"/>
    <property type="evidence" value="ECO:0007669"/>
    <property type="project" value="InterPro"/>
</dbReference>
<keyword evidence="1" id="KW-1003">Cell membrane</keyword>
<keyword evidence="3 6" id="KW-1133">Transmembrane helix</keyword>
<protein>
    <submittedName>
        <fullName evidence="7">Uncharacterized protein</fullName>
    </submittedName>
</protein>
<evidence type="ECO:0000256" key="6">
    <source>
        <dbReference type="SAM" id="Phobius"/>
    </source>
</evidence>
<dbReference type="EMBL" id="FWXN01000003">
    <property type="protein sequence ID" value="SMC46680.1"/>
    <property type="molecule type" value="Genomic_DNA"/>
</dbReference>
<evidence type="ECO:0000256" key="5">
    <source>
        <dbReference type="SAM" id="MobiDB-lite"/>
    </source>
</evidence>
<proteinExistence type="predicted"/>
<feature type="transmembrane region" description="Helical" evidence="6">
    <location>
        <begin position="293"/>
        <end position="315"/>
    </location>
</feature>
<dbReference type="Pfam" id="PF03699">
    <property type="entry name" value="UPF0182"/>
    <property type="match status" value="1"/>
</dbReference>
<evidence type="ECO:0000256" key="2">
    <source>
        <dbReference type="ARBA" id="ARBA00022692"/>
    </source>
</evidence>
<name>A0A1W1ZDZ9_9MICO</name>
<dbReference type="PANTHER" id="PTHR39344">
    <property type="entry name" value="UPF0182 PROTEIN SLL1060"/>
    <property type="match status" value="1"/>
</dbReference>
<dbReference type="Proteomes" id="UP000192634">
    <property type="component" value="Unassembled WGS sequence"/>
</dbReference>
<evidence type="ECO:0000313" key="8">
    <source>
        <dbReference type="Proteomes" id="UP000192634"/>
    </source>
</evidence>
<feature type="transmembrane region" description="Helical" evidence="6">
    <location>
        <begin position="72"/>
        <end position="95"/>
    </location>
</feature>
<sequence>MSSASWPDEGGAPPPRGEDPPSTRVPRSRLTKVLLAIAAVIVLVTLAASLWTESLWFQSLGYSGMWWSRLRTQVFLFVVGGLVTAVPIAVSLWLAHRTRPLSVPMTAGEHALAQYRSAIEPFRRTTAIALPSVLGILGGLAAAAQWQTWKLWRNGSSTGTTDPEFGRDIGYYLFSLPWWSFVVGFLTVVAIATLLASLFTHYVYGGIVPPGRGRSTRAAFLHLAIIAAVLALLRAWSYILDAHGLTTREGEVLTGVGYTGAHAIVPTKYILAVAAAMCAGLFLASVRSRSWRLPVIAVGTLVVLSVVVGSIYPALVETYKVSPSRNSLEEPYLQRNIDATRDAYGVTDVKTSSYDAVSDVSSGQLREDADSIPGIRLLDPAVVSPTYQELQAQQPYYTFQDDLDVDRYEIDGDMVDVVVGARELDLDKVPSDRRDWVNDHTVYTHGYGLVMARGAQSRGGDPEWLSPTSEFGEYEPRIYFGEEMQHFSIVGQGDTSTPREVDRPTGGEESRYTYQGKGGVGIGSLARQAAYAITKRDVKFILSDAVGSDSRLLEHRTPKERVKRVAPWLTLDDDVYPTIVDGRIQWVVDGYTTSNDYPYSTAFSISGVQSGQVSSVQTQRSSSLVGDRINYMRNSVKATVDAYDGTVRLYKWDEDDPIVDAWDKAFPGLLKSTESISGELMSHLRYPEDIFRMQRAVLADYHVTAASDFRTGQDRWRVPEDPSRGDDGVAQPPYFLSLAMPDQRQPVWSLTSTYIPRGTRNVMAGYLSADGDAGSAAGKPASGYGQLRLLSVPRDTTVPGVGQVQNNIVSSTSTTGSGTQTLTDYLNNANRGESQVHFGNQLALPVGEGFLHVEPIYISSASGTSYPQLRIVVATFAGRVAWGQSLDGALDELFGGDAGVGEGGGGGGDEPAEEPKEPTEPKNLTADEKKLRAAISGMEQAYKEGQDALKKGDFAAYDKAQKELRKHLEDAAEAQPGGGSATLDEG</sequence>
<feature type="transmembrane region" description="Helical" evidence="6">
    <location>
        <begin position="178"/>
        <end position="199"/>
    </location>
</feature>
<evidence type="ECO:0000256" key="1">
    <source>
        <dbReference type="ARBA" id="ARBA00022475"/>
    </source>
</evidence>
<feature type="transmembrane region" description="Helical" evidence="6">
    <location>
        <begin position="220"/>
        <end position="239"/>
    </location>
</feature>
<dbReference type="InterPro" id="IPR005372">
    <property type="entry name" value="UPF0182"/>
</dbReference>
<gene>
    <name evidence="7" type="ORF">SAMN06296429_103332</name>
</gene>
<dbReference type="GO" id="GO:0005576">
    <property type="term" value="C:extracellular region"/>
    <property type="evidence" value="ECO:0007669"/>
    <property type="project" value="TreeGrafter"/>
</dbReference>
<feature type="compositionally biased region" description="Gly residues" evidence="5">
    <location>
        <begin position="896"/>
        <end position="909"/>
    </location>
</feature>
<feature type="region of interest" description="Disordered" evidence="5">
    <location>
        <begin position="894"/>
        <end position="928"/>
    </location>
</feature>